<proteinExistence type="predicted"/>
<name>E7GLM5_CLOS6</name>
<keyword evidence="5" id="KW-0949">S-adenosyl-L-methionine</keyword>
<dbReference type="CDD" id="cd11646">
    <property type="entry name" value="Precorrin_3B_C17_MT"/>
    <property type="match status" value="1"/>
</dbReference>
<gene>
    <name evidence="7" type="ORF">HMPREF9474_01820</name>
</gene>
<comment type="caution">
    <text evidence="7">The sequence shown here is derived from an EMBL/GenBank/DDBJ whole genome shotgun (WGS) entry which is preliminary data.</text>
</comment>
<reference evidence="7 8" key="1">
    <citation type="submission" date="2010-12" db="EMBL/GenBank/DDBJ databases">
        <title>The Genome Sequence of Clostridium symbiosum strain WAL-14163.</title>
        <authorList>
            <person name="Earl A."/>
            <person name="Ward D."/>
            <person name="Feldgarden M."/>
            <person name="Gevers D."/>
            <person name="Finegold S.M."/>
            <person name="Summanen P.H."/>
            <person name="Molitoris D.R."/>
            <person name="Vaisanen M.L."/>
            <person name="Daigneault M."/>
            <person name="Young S.K."/>
            <person name="Zeng Q."/>
            <person name="Gargeya S."/>
            <person name="Fitzgerald M."/>
            <person name="Haas B."/>
            <person name="Abouelleil A."/>
            <person name="Alvarado L."/>
            <person name="Arachchi H.M."/>
            <person name="Berlin A."/>
            <person name="Brown A."/>
            <person name="Chapman S.B."/>
            <person name="Chen Z."/>
            <person name="Dunbar C."/>
            <person name="Freedman E."/>
            <person name="Gearin G."/>
            <person name="Gellesch M."/>
            <person name="Goldberg J."/>
            <person name="Griggs A."/>
            <person name="Gujja S."/>
            <person name="Heilman E."/>
            <person name="Heiman D."/>
            <person name="Howarth C."/>
            <person name="Larson L."/>
            <person name="Lui A."/>
            <person name="MacDonald P.J.P."/>
            <person name="Mehta T."/>
            <person name="Montmayeur A."/>
            <person name="Murphy C."/>
            <person name="Neiman D."/>
            <person name="Pearson M."/>
            <person name="Priest M."/>
            <person name="Roberts A."/>
            <person name="Saif S."/>
            <person name="Shea T."/>
            <person name="Shenoy N."/>
            <person name="Sisk P."/>
            <person name="Stolte C."/>
            <person name="Sykes S."/>
            <person name="White J."/>
            <person name="Yandava C."/>
            <person name="Nusbaum C."/>
            <person name="Birren B."/>
        </authorList>
    </citation>
    <scope>NUCLEOTIDE SEQUENCE [LARGE SCALE GENOMIC DNA]</scope>
    <source>
        <strain evidence="7 8">WAL-14163</strain>
    </source>
</reference>
<dbReference type="PANTHER" id="PTHR47036:SF1">
    <property type="entry name" value="COBALT-FACTOR III C(17)-METHYLTRANSFERASE-RELATED"/>
    <property type="match status" value="1"/>
</dbReference>
<evidence type="ECO:0000256" key="2">
    <source>
        <dbReference type="ARBA" id="ARBA00022573"/>
    </source>
</evidence>
<dbReference type="STRING" id="1512.GCA_900049235_01984"/>
<evidence type="ECO:0000256" key="4">
    <source>
        <dbReference type="ARBA" id="ARBA00022679"/>
    </source>
</evidence>
<keyword evidence="3 7" id="KW-0489">Methyltransferase</keyword>
<evidence type="ECO:0000313" key="7">
    <source>
        <dbReference type="EMBL" id="EGA94286.1"/>
    </source>
</evidence>
<dbReference type="PANTHER" id="PTHR47036">
    <property type="entry name" value="COBALT-FACTOR III C(17)-METHYLTRANSFERASE-RELATED"/>
    <property type="match status" value="1"/>
</dbReference>
<dbReference type="Gene3D" id="3.40.1010.10">
    <property type="entry name" value="Cobalt-precorrin-4 Transmethylase, Domain 1"/>
    <property type="match status" value="1"/>
</dbReference>
<sequence length="266" mass="29166">MHMQDKTIEIEKVRDKAVKEEALKKKLYVVGIGPGAYEQMTIRAAQVLEECSVIAGYTVYIDLIKEHFPGREFLTTPMRQEKERCLMALETASRGKVTAMICSGDSGVYGMAGLILLLAAGFPDVEVEVIPGVTAALSGGAVLGAPLGHDFAVISLSDLLTPMEVIEKRLRAAAEGDFNICLYNPASRKRSDYLKRACEILLEYKAEETVCGLVRNIGRAGEHMEIMTLKQLKDAPADMFTTVFIGNRMTKEAGGRMVTPRGYKNV</sequence>
<evidence type="ECO:0000259" key="6">
    <source>
        <dbReference type="Pfam" id="PF00590"/>
    </source>
</evidence>
<dbReference type="Gene3D" id="3.30.950.10">
    <property type="entry name" value="Methyltransferase, Cobalt-precorrin-4 Transmethylase, Domain 2"/>
    <property type="match status" value="1"/>
</dbReference>
<evidence type="ECO:0000256" key="3">
    <source>
        <dbReference type="ARBA" id="ARBA00022603"/>
    </source>
</evidence>
<dbReference type="InterPro" id="IPR014777">
    <property type="entry name" value="4pyrrole_Mease_sub1"/>
</dbReference>
<dbReference type="GeneID" id="57971064"/>
<dbReference type="InterPro" id="IPR014776">
    <property type="entry name" value="4pyrrole_Mease_sub2"/>
</dbReference>
<evidence type="ECO:0000313" key="8">
    <source>
        <dbReference type="Proteomes" id="UP000002970"/>
    </source>
</evidence>
<dbReference type="InterPro" id="IPR051810">
    <property type="entry name" value="Precorrin_MeTrfase"/>
</dbReference>
<evidence type="ECO:0000256" key="1">
    <source>
        <dbReference type="ARBA" id="ARBA00004953"/>
    </source>
</evidence>
<dbReference type="Proteomes" id="UP000002970">
    <property type="component" value="Unassembled WGS sequence"/>
</dbReference>
<dbReference type="GO" id="GO:0008168">
    <property type="term" value="F:methyltransferase activity"/>
    <property type="evidence" value="ECO:0007669"/>
    <property type="project" value="UniProtKB-KW"/>
</dbReference>
<dbReference type="InterPro" id="IPR035996">
    <property type="entry name" value="4pyrrol_Methylase_sf"/>
</dbReference>
<keyword evidence="4 7" id="KW-0808">Transferase</keyword>
<evidence type="ECO:0000256" key="5">
    <source>
        <dbReference type="ARBA" id="ARBA00022691"/>
    </source>
</evidence>
<dbReference type="GO" id="GO:0009236">
    <property type="term" value="P:cobalamin biosynthetic process"/>
    <property type="evidence" value="ECO:0007669"/>
    <property type="project" value="UniProtKB-UniPathway"/>
</dbReference>
<dbReference type="SUPFAM" id="SSF53790">
    <property type="entry name" value="Tetrapyrrole methylase"/>
    <property type="match status" value="1"/>
</dbReference>
<dbReference type="HOGENOM" id="CLU_047948_2_0_9"/>
<dbReference type="RefSeq" id="WP_004462320.1">
    <property type="nucleotide sequence ID" value="NZ_GL834308.1"/>
</dbReference>
<dbReference type="NCBIfam" id="TIGR01466">
    <property type="entry name" value="cobJ_cbiH"/>
    <property type="match status" value="1"/>
</dbReference>
<dbReference type="eggNOG" id="COG1010">
    <property type="taxonomic scope" value="Bacteria"/>
</dbReference>
<keyword evidence="2" id="KW-0169">Cobalamin biosynthesis</keyword>
<dbReference type="AlphaFoldDB" id="E7GLM5"/>
<comment type="pathway">
    <text evidence="1">Cofactor biosynthesis; adenosylcobalamin biosynthesis.</text>
</comment>
<dbReference type="GO" id="GO:0032259">
    <property type="term" value="P:methylation"/>
    <property type="evidence" value="ECO:0007669"/>
    <property type="project" value="UniProtKB-KW"/>
</dbReference>
<keyword evidence="8" id="KW-1185">Reference proteome</keyword>
<dbReference type="EMBL" id="ADLQ01000043">
    <property type="protein sequence ID" value="EGA94286.1"/>
    <property type="molecule type" value="Genomic_DNA"/>
</dbReference>
<feature type="domain" description="Tetrapyrrole methylase" evidence="6">
    <location>
        <begin position="26"/>
        <end position="232"/>
    </location>
</feature>
<dbReference type="InterPro" id="IPR000878">
    <property type="entry name" value="4pyrrol_Mease"/>
</dbReference>
<dbReference type="Pfam" id="PF00590">
    <property type="entry name" value="TP_methylase"/>
    <property type="match status" value="1"/>
</dbReference>
<accession>E7GLM5</accession>
<organism evidence="7 8">
    <name type="scientific">Clostridium symbiosum (strain WAL-14163)</name>
    <dbReference type="NCBI Taxonomy" id="742740"/>
    <lineage>
        <taxon>Bacteria</taxon>
        <taxon>Bacillati</taxon>
        <taxon>Bacillota</taxon>
        <taxon>Clostridia</taxon>
        <taxon>Lachnospirales</taxon>
        <taxon>Lachnospiraceae</taxon>
        <taxon>Otoolea</taxon>
    </lineage>
</organism>
<protein>
    <submittedName>
        <fullName evidence="7">Precorrin-3B C17-methyltransferase</fullName>
    </submittedName>
</protein>
<dbReference type="InterPro" id="IPR006363">
    <property type="entry name" value="Cbl_synth_CobJ/CibH_dom"/>
</dbReference>
<dbReference type="UniPathway" id="UPA00148"/>